<dbReference type="AlphaFoldDB" id="A0A834H7K2"/>
<evidence type="ECO:0000256" key="6">
    <source>
        <dbReference type="SAM" id="Phobius"/>
    </source>
</evidence>
<dbReference type="PANTHER" id="PTHR21576:SF84">
    <property type="entry name" value="FAMILY PROTEIN, PUTATIVE, EXPRESSED-RELATED"/>
    <property type="match status" value="1"/>
</dbReference>
<keyword evidence="2 6" id="KW-0812">Transmembrane</keyword>
<evidence type="ECO:0000256" key="3">
    <source>
        <dbReference type="ARBA" id="ARBA00022989"/>
    </source>
</evidence>
<dbReference type="EMBL" id="WJXA01000003">
    <property type="protein sequence ID" value="KAF7148247.1"/>
    <property type="molecule type" value="Genomic_DNA"/>
</dbReference>
<dbReference type="PANTHER" id="PTHR21576">
    <property type="entry name" value="UNCHARACTERIZED NODULIN-LIKE PROTEIN"/>
    <property type="match status" value="1"/>
</dbReference>
<dbReference type="InterPro" id="IPR056555">
    <property type="entry name" value="NFD4_C"/>
</dbReference>
<feature type="transmembrane region" description="Helical" evidence="6">
    <location>
        <begin position="69"/>
        <end position="89"/>
    </location>
</feature>
<organism evidence="8 9">
    <name type="scientific">Rhododendron simsii</name>
    <name type="common">Sims's rhododendron</name>
    <dbReference type="NCBI Taxonomy" id="118357"/>
    <lineage>
        <taxon>Eukaryota</taxon>
        <taxon>Viridiplantae</taxon>
        <taxon>Streptophyta</taxon>
        <taxon>Embryophyta</taxon>
        <taxon>Tracheophyta</taxon>
        <taxon>Spermatophyta</taxon>
        <taxon>Magnoliopsida</taxon>
        <taxon>eudicotyledons</taxon>
        <taxon>Gunneridae</taxon>
        <taxon>Pentapetalae</taxon>
        <taxon>asterids</taxon>
        <taxon>Ericales</taxon>
        <taxon>Ericaceae</taxon>
        <taxon>Ericoideae</taxon>
        <taxon>Rhodoreae</taxon>
        <taxon>Rhododendron</taxon>
    </lineage>
</organism>
<dbReference type="GO" id="GO:0016020">
    <property type="term" value="C:membrane"/>
    <property type="evidence" value="ECO:0007669"/>
    <property type="project" value="UniProtKB-SubCell"/>
</dbReference>
<comment type="caution">
    <text evidence="8">The sequence shown here is derived from an EMBL/GenBank/DDBJ whole genome shotgun (WGS) entry which is preliminary data.</text>
</comment>
<evidence type="ECO:0000313" key="9">
    <source>
        <dbReference type="Proteomes" id="UP000626092"/>
    </source>
</evidence>
<evidence type="ECO:0000313" key="8">
    <source>
        <dbReference type="EMBL" id="KAF7148247.1"/>
    </source>
</evidence>
<reference evidence="8" key="1">
    <citation type="submission" date="2019-11" db="EMBL/GenBank/DDBJ databases">
        <authorList>
            <person name="Liu Y."/>
            <person name="Hou J."/>
            <person name="Li T.-Q."/>
            <person name="Guan C.-H."/>
            <person name="Wu X."/>
            <person name="Wu H.-Z."/>
            <person name="Ling F."/>
            <person name="Zhang R."/>
            <person name="Shi X.-G."/>
            <person name="Ren J.-P."/>
            <person name="Chen E.-F."/>
            <person name="Sun J.-M."/>
        </authorList>
    </citation>
    <scope>NUCLEOTIDE SEQUENCE</scope>
    <source>
        <strain evidence="8">Adult_tree_wgs_1</strain>
        <tissue evidence="8">Leaves</tissue>
    </source>
</reference>
<dbReference type="Proteomes" id="UP000626092">
    <property type="component" value="Unassembled WGS sequence"/>
</dbReference>
<evidence type="ECO:0000256" key="1">
    <source>
        <dbReference type="ARBA" id="ARBA00004141"/>
    </source>
</evidence>
<gene>
    <name evidence="8" type="ORF">RHSIM_Rhsim03G0113900</name>
</gene>
<proteinExistence type="inferred from homology"/>
<feature type="transmembrane region" description="Helical" evidence="6">
    <location>
        <begin position="42"/>
        <end position="62"/>
    </location>
</feature>
<keyword evidence="9" id="KW-1185">Reference proteome</keyword>
<name>A0A834H7K2_RHOSS</name>
<keyword evidence="4 6" id="KW-0472">Membrane</keyword>
<protein>
    <recommendedName>
        <fullName evidence="7">NFD4 C-terminal domain-containing protein</fullName>
    </recommendedName>
</protein>
<comment type="subcellular location">
    <subcellularLocation>
        <location evidence="1">Membrane</location>
        <topology evidence="1">Multi-pass membrane protein</topology>
    </subcellularLocation>
</comment>
<accession>A0A834H7K2</accession>
<feature type="transmembrane region" description="Helical" evidence="6">
    <location>
        <begin position="95"/>
        <end position="117"/>
    </location>
</feature>
<evidence type="ECO:0000259" key="7">
    <source>
        <dbReference type="Pfam" id="PF23262"/>
    </source>
</evidence>
<feature type="domain" description="NFD4 C-terminal" evidence="7">
    <location>
        <begin position="5"/>
        <end position="162"/>
    </location>
</feature>
<dbReference type="InterPro" id="IPR036259">
    <property type="entry name" value="MFS_trans_sf"/>
</dbReference>
<dbReference type="Gene3D" id="1.20.1250.20">
    <property type="entry name" value="MFS general substrate transporter like domains"/>
    <property type="match status" value="1"/>
</dbReference>
<evidence type="ECO:0000256" key="4">
    <source>
        <dbReference type="ARBA" id="ARBA00023136"/>
    </source>
</evidence>
<evidence type="ECO:0000256" key="2">
    <source>
        <dbReference type="ARBA" id="ARBA00022692"/>
    </source>
</evidence>
<evidence type="ECO:0000256" key="5">
    <source>
        <dbReference type="ARBA" id="ARBA00044504"/>
    </source>
</evidence>
<dbReference type="SUPFAM" id="SSF103473">
    <property type="entry name" value="MFS general substrate transporter"/>
    <property type="match status" value="1"/>
</dbReference>
<dbReference type="OrthoDB" id="410267at2759"/>
<dbReference type="Pfam" id="PF23262">
    <property type="entry name" value="NFD4_C"/>
    <property type="match status" value="1"/>
</dbReference>
<sequence>MLVLFFSSICGIGGTLTAIDNLGQIGTSLSYPNKSISTFVSLVSLWNYLSRVAAGFVFEIMLTKYKLPCPLFLTLILLFSCIGHLLIAFNIPNGLYLASVIIGFSFGAQWPLLYAIISELFGLKYYSTLYNFGGEASPIGSYILNVKVTGHLYDEEDYYHMKSSHYMNAGEIDVDILSP</sequence>
<comment type="similarity">
    <text evidence="5">Belongs to the major facilitator superfamily. Phosphate:H(+) symporter (TC 2.A.1.9) family.</text>
</comment>
<keyword evidence="3 6" id="KW-1133">Transmembrane helix</keyword>